<dbReference type="EMBL" id="VHSH01000017">
    <property type="protein sequence ID" value="TQV70298.1"/>
    <property type="molecule type" value="Genomic_DNA"/>
</dbReference>
<feature type="active site" description="Proton donor" evidence="3">
    <location>
        <position position="82"/>
    </location>
</feature>
<dbReference type="InterPro" id="IPR050246">
    <property type="entry name" value="Class_II_FBP_aldolase"/>
</dbReference>
<keyword evidence="4" id="KW-0479">Metal-binding</keyword>
<gene>
    <name evidence="5" type="ORF">FKG95_27905</name>
</gene>
<dbReference type="OrthoDB" id="9803995at2"/>
<dbReference type="PANTHER" id="PTHR30304:SF0">
    <property type="entry name" value="D-TAGATOSE-1,6-BISPHOSPHATE ALDOLASE SUBUNIT GATY-RELATED"/>
    <property type="match status" value="1"/>
</dbReference>
<evidence type="ECO:0000256" key="4">
    <source>
        <dbReference type="PIRSR" id="PIRSR001359-3"/>
    </source>
</evidence>
<dbReference type="PIRSF" id="PIRSF001359">
    <property type="entry name" value="F_bP_aldolase_II"/>
    <property type="match status" value="1"/>
</dbReference>
<feature type="binding site" evidence="4">
    <location>
        <position position="174"/>
    </location>
    <ligand>
        <name>Zn(2+)</name>
        <dbReference type="ChEBI" id="CHEBI:29105"/>
        <label>1</label>
        <note>catalytic</note>
    </ligand>
</feature>
<dbReference type="GO" id="GO:0016832">
    <property type="term" value="F:aldehyde-lyase activity"/>
    <property type="evidence" value="ECO:0007669"/>
    <property type="project" value="InterPro"/>
</dbReference>
<organism evidence="5 6">
    <name type="scientific">Denitrobaculum tricleocarpae</name>
    <dbReference type="NCBI Taxonomy" id="2591009"/>
    <lineage>
        <taxon>Bacteria</taxon>
        <taxon>Pseudomonadati</taxon>
        <taxon>Pseudomonadota</taxon>
        <taxon>Alphaproteobacteria</taxon>
        <taxon>Rhodospirillales</taxon>
        <taxon>Rhodospirillaceae</taxon>
        <taxon>Denitrobaculum</taxon>
    </lineage>
</organism>
<comment type="pathway">
    <text evidence="1">Carbohydrate biosynthesis; Calvin cycle.</text>
</comment>
<reference evidence="5 6" key="1">
    <citation type="submission" date="2019-06" db="EMBL/GenBank/DDBJ databases">
        <title>Whole genome sequence for Rhodospirillaceae sp. R148.</title>
        <authorList>
            <person name="Wang G."/>
        </authorList>
    </citation>
    <scope>NUCLEOTIDE SEQUENCE [LARGE SCALE GENOMIC DNA]</scope>
    <source>
        <strain evidence="5 6">R148</strain>
    </source>
</reference>
<dbReference type="GO" id="GO:0019253">
    <property type="term" value="P:reductive pentose-phosphate cycle"/>
    <property type="evidence" value="ECO:0007669"/>
    <property type="project" value="UniProtKB-UniPathway"/>
</dbReference>
<dbReference type="PANTHER" id="PTHR30304">
    <property type="entry name" value="D-TAGATOSE-1,6-BISPHOSPHATE ALDOLASE"/>
    <property type="match status" value="1"/>
</dbReference>
<dbReference type="GO" id="GO:0008270">
    <property type="term" value="F:zinc ion binding"/>
    <property type="evidence" value="ECO:0007669"/>
    <property type="project" value="InterPro"/>
</dbReference>
<dbReference type="AlphaFoldDB" id="A0A545SZA1"/>
<feature type="binding site" evidence="4">
    <location>
        <position position="104"/>
    </location>
    <ligand>
        <name>Zn(2+)</name>
        <dbReference type="ChEBI" id="CHEBI:29105"/>
        <label>2</label>
    </ligand>
</feature>
<dbReference type="Gene3D" id="3.20.20.70">
    <property type="entry name" value="Aldolase class I"/>
    <property type="match status" value="1"/>
</dbReference>
<comment type="cofactor">
    <cofactor evidence="4">
        <name>Zn(2+)</name>
        <dbReference type="ChEBI" id="CHEBI:29105"/>
    </cofactor>
    <text evidence="4">Binds 2 Zn(2+) ions per subunit. One is catalytic and the other provides a structural contribution.</text>
</comment>
<evidence type="ECO:0000256" key="2">
    <source>
        <dbReference type="ARBA" id="ARBA00022567"/>
    </source>
</evidence>
<feature type="binding site" evidence="4">
    <location>
        <position position="202"/>
    </location>
    <ligand>
        <name>Zn(2+)</name>
        <dbReference type="ChEBI" id="CHEBI:29105"/>
        <label>1</label>
        <note>catalytic</note>
    </ligand>
</feature>
<accession>A0A545SZA1</accession>
<evidence type="ECO:0000313" key="5">
    <source>
        <dbReference type="EMBL" id="TQV70298.1"/>
    </source>
</evidence>
<comment type="caution">
    <text evidence="5">The sequence shown here is derived from an EMBL/GenBank/DDBJ whole genome shotgun (WGS) entry which is preliminary data.</text>
</comment>
<sequence length="277" mass="29259">MTAATLSSVLRDAMSGGYAVAGLVVLGWEDACAYVEAAEEAGMAIILQAGPGCRKHTPVAVLGKMFRHLADQARVPVVCHIDHGYAPEDCLEGIDHGFTSVMFDGSKLPIAENIEITARIVEKAHAAGVSVEGEVGFVGYAQGAASATTDPAEAGRFEKESGADAMAISVGNVHLQTEKTAGIDFKALAAVEAATSIPLVLHGGSGIPFETRRKLARETRVSKFNIGTELRMAFGQALKENLRQHGEIFDRLEILKPTIPAVRDTTIQVIQNIGPEA</sequence>
<dbReference type="InterPro" id="IPR000771">
    <property type="entry name" value="FBA_II"/>
</dbReference>
<protein>
    <submittedName>
        <fullName evidence="5">Class II fructose-bisphosphate aldolase</fullName>
    </submittedName>
</protein>
<evidence type="ECO:0000256" key="1">
    <source>
        <dbReference type="ARBA" id="ARBA00005215"/>
    </source>
</evidence>
<dbReference type="InterPro" id="IPR013785">
    <property type="entry name" value="Aldolase_TIM"/>
</dbReference>
<dbReference type="RefSeq" id="WP_142899756.1">
    <property type="nucleotide sequence ID" value="NZ_ML660068.1"/>
</dbReference>
<keyword evidence="2" id="KW-0113">Calvin cycle</keyword>
<evidence type="ECO:0000256" key="3">
    <source>
        <dbReference type="PIRSR" id="PIRSR001359-1"/>
    </source>
</evidence>
<proteinExistence type="predicted"/>
<keyword evidence="6" id="KW-1185">Reference proteome</keyword>
<keyword evidence="4" id="KW-0862">Zinc</keyword>
<dbReference type="UniPathway" id="UPA00116"/>
<feature type="binding site" evidence="4">
    <location>
        <position position="134"/>
    </location>
    <ligand>
        <name>Zn(2+)</name>
        <dbReference type="ChEBI" id="CHEBI:29105"/>
        <label>2</label>
    </ligand>
</feature>
<dbReference type="SUPFAM" id="SSF51569">
    <property type="entry name" value="Aldolase"/>
    <property type="match status" value="1"/>
</dbReference>
<evidence type="ECO:0000313" key="6">
    <source>
        <dbReference type="Proteomes" id="UP000315252"/>
    </source>
</evidence>
<dbReference type="Proteomes" id="UP000315252">
    <property type="component" value="Unassembled WGS sequence"/>
</dbReference>
<dbReference type="Pfam" id="PF01116">
    <property type="entry name" value="F_bP_aldolase"/>
    <property type="match status" value="1"/>
</dbReference>
<feature type="binding site" evidence="4">
    <location>
        <position position="83"/>
    </location>
    <ligand>
        <name>Zn(2+)</name>
        <dbReference type="ChEBI" id="CHEBI:29105"/>
        <label>1</label>
        <note>catalytic</note>
    </ligand>
</feature>
<name>A0A545SZA1_9PROT</name>
<dbReference type="CDD" id="cd00947">
    <property type="entry name" value="TBP_aldolase_IIB"/>
    <property type="match status" value="1"/>
</dbReference>